<keyword evidence="2" id="KW-1185">Reference proteome</keyword>
<dbReference type="EMBL" id="SWLB01000006">
    <property type="protein sequence ID" value="KAF3337408.1"/>
    <property type="molecule type" value="Genomic_DNA"/>
</dbReference>
<proteinExistence type="predicted"/>
<organism evidence="1 2">
    <name type="scientific">Carex littledalei</name>
    <dbReference type="NCBI Taxonomy" id="544730"/>
    <lineage>
        <taxon>Eukaryota</taxon>
        <taxon>Viridiplantae</taxon>
        <taxon>Streptophyta</taxon>
        <taxon>Embryophyta</taxon>
        <taxon>Tracheophyta</taxon>
        <taxon>Spermatophyta</taxon>
        <taxon>Magnoliopsida</taxon>
        <taxon>Liliopsida</taxon>
        <taxon>Poales</taxon>
        <taxon>Cyperaceae</taxon>
        <taxon>Cyperoideae</taxon>
        <taxon>Cariceae</taxon>
        <taxon>Carex</taxon>
        <taxon>Carex subgen. Euthyceras</taxon>
    </lineage>
</organism>
<comment type="caution">
    <text evidence="1">The sequence shown here is derived from an EMBL/GenBank/DDBJ whole genome shotgun (WGS) entry which is preliminary data.</text>
</comment>
<evidence type="ECO:0000313" key="1">
    <source>
        <dbReference type="EMBL" id="KAF3337408.1"/>
    </source>
</evidence>
<sequence length="56" mass="6734">MAVMGLHNQKASNVWEDTWLMRLFLFYEAFMSKETPTLQSLTDQFGYYKHLKNPKF</sequence>
<dbReference type="Proteomes" id="UP000623129">
    <property type="component" value="Unassembled WGS sequence"/>
</dbReference>
<dbReference type="AlphaFoldDB" id="A0A833VVV1"/>
<name>A0A833VVV1_9POAL</name>
<accession>A0A833VVV1</accession>
<gene>
    <name evidence="1" type="ORF">FCM35_KLT17995</name>
</gene>
<evidence type="ECO:0000313" key="2">
    <source>
        <dbReference type="Proteomes" id="UP000623129"/>
    </source>
</evidence>
<protein>
    <submittedName>
        <fullName evidence="1">Uncharacterized protein</fullName>
    </submittedName>
</protein>
<reference evidence="1" key="1">
    <citation type="submission" date="2020-01" db="EMBL/GenBank/DDBJ databases">
        <title>Genome sequence of Kobresia littledalei, the first chromosome-level genome in the family Cyperaceae.</title>
        <authorList>
            <person name="Qu G."/>
        </authorList>
    </citation>
    <scope>NUCLEOTIDE SEQUENCE</scope>
    <source>
        <strain evidence="1">C.B.Clarke</strain>
        <tissue evidence="1">Leaf</tissue>
    </source>
</reference>